<dbReference type="AlphaFoldDB" id="A0AAW2NZF0"/>
<proteinExistence type="predicted"/>
<evidence type="ECO:0000313" key="2">
    <source>
        <dbReference type="EMBL" id="KAL0347961.1"/>
    </source>
</evidence>
<dbReference type="EMBL" id="JACGWK010000006">
    <property type="protein sequence ID" value="KAL0347961.1"/>
    <property type="molecule type" value="Genomic_DNA"/>
</dbReference>
<accession>A0AAW2NZF0</accession>
<organism evidence="2">
    <name type="scientific">Sesamum angustifolium</name>
    <dbReference type="NCBI Taxonomy" id="2727405"/>
    <lineage>
        <taxon>Eukaryota</taxon>
        <taxon>Viridiplantae</taxon>
        <taxon>Streptophyta</taxon>
        <taxon>Embryophyta</taxon>
        <taxon>Tracheophyta</taxon>
        <taxon>Spermatophyta</taxon>
        <taxon>Magnoliopsida</taxon>
        <taxon>eudicotyledons</taxon>
        <taxon>Gunneridae</taxon>
        <taxon>Pentapetalae</taxon>
        <taxon>asterids</taxon>
        <taxon>lamiids</taxon>
        <taxon>Lamiales</taxon>
        <taxon>Pedaliaceae</taxon>
        <taxon>Sesamum</taxon>
    </lineage>
</organism>
<dbReference type="Gene3D" id="1.20.120.1770">
    <property type="match status" value="1"/>
</dbReference>
<comment type="caution">
    <text evidence="2">The sequence shown here is derived from an EMBL/GenBank/DDBJ whole genome shotgun (WGS) entry which is preliminary data.</text>
</comment>
<reference evidence="2" key="1">
    <citation type="submission" date="2020-06" db="EMBL/GenBank/DDBJ databases">
        <authorList>
            <person name="Li T."/>
            <person name="Hu X."/>
            <person name="Zhang T."/>
            <person name="Song X."/>
            <person name="Zhang H."/>
            <person name="Dai N."/>
            <person name="Sheng W."/>
            <person name="Hou X."/>
            <person name="Wei L."/>
        </authorList>
    </citation>
    <scope>NUCLEOTIDE SEQUENCE</scope>
    <source>
        <strain evidence="2">G01</strain>
        <tissue evidence="2">Leaf</tissue>
    </source>
</reference>
<reference evidence="2" key="2">
    <citation type="journal article" date="2024" name="Plant">
        <title>Genomic evolution and insights into agronomic trait innovations of Sesamum species.</title>
        <authorList>
            <person name="Miao H."/>
            <person name="Wang L."/>
            <person name="Qu L."/>
            <person name="Liu H."/>
            <person name="Sun Y."/>
            <person name="Le M."/>
            <person name="Wang Q."/>
            <person name="Wei S."/>
            <person name="Zheng Y."/>
            <person name="Lin W."/>
            <person name="Duan Y."/>
            <person name="Cao H."/>
            <person name="Xiong S."/>
            <person name="Wang X."/>
            <person name="Wei L."/>
            <person name="Li C."/>
            <person name="Ma Q."/>
            <person name="Ju M."/>
            <person name="Zhao R."/>
            <person name="Li G."/>
            <person name="Mu C."/>
            <person name="Tian Q."/>
            <person name="Mei H."/>
            <person name="Zhang T."/>
            <person name="Gao T."/>
            <person name="Zhang H."/>
        </authorList>
    </citation>
    <scope>NUCLEOTIDE SEQUENCE</scope>
    <source>
        <strain evidence="2">G01</strain>
    </source>
</reference>
<evidence type="ECO:0000256" key="1">
    <source>
        <dbReference type="SAM" id="Phobius"/>
    </source>
</evidence>
<name>A0AAW2NZF0_9LAMI</name>
<keyword evidence="1" id="KW-1133">Transmembrane helix</keyword>
<gene>
    <name evidence="2" type="ORF">Sangu_1023900</name>
</gene>
<feature type="transmembrane region" description="Helical" evidence="1">
    <location>
        <begin position="26"/>
        <end position="48"/>
    </location>
</feature>
<protein>
    <submittedName>
        <fullName evidence="2">Uncharacterized protein</fullName>
    </submittedName>
</protein>
<keyword evidence="1" id="KW-0472">Membrane</keyword>
<sequence length="51" mass="5428">MAILSAETGLVEKFIFLGLHRSQEALIVNFTGLLVLIFAVSVGLTVLLPTA</sequence>
<keyword evidence="1" id="KW-0812">Transmembrane</keyword>